<reference evidence="2" key="2">
    <citation type="submission" date="2022-01" db="EMBL/GenBank/DDBJ databases">
        <authorList>
            <person name="Yamashiro T."/>
            <person name="Shiraishi A."/>
            <person name="Satake H."/>
            <person name="Nakayama K."/>
        </authorList>
    </citation>
    <scope>NUCLEOTIDE SEQUENCE</scope>
</reference>
<accession>A0ABQ5ASK0</accession>
<comment type="caution">
    <text evidence="2">The sequence shown here is derived from an EMBL/GenBank/DDBJ whole genome shotgun (WGS) entry which is preliminary data.</text>
</comment>
<gene>
    <name evidence="2" type="ORF">Tco_0838635</name>
</gene>
<evidence type="ECO:0000313" key="3">
    <source>
        <dbReference type="Proteomes" id="UP001151760"/>
    </source>
</evidence>
<keyword evidence="3" id="KW-1185">Reference proteome</keyword>
<feature type="region of interest" description="Disordered" evidence="1">
    <location>
        <begin position="175"/>
        <end position="212"/>
    </location>
</feature>
<organism evidence="2 3">
    <name type="scientific">Tanacetum coccineum</name>
    <dbReference type="NCBI Taxonomy" id="301880"/>
    <lineage>
        <taxon>Eukaryota</taxon>
        <taxon>Viridiplantae</taxon>
        <taxon>Streptophyta</taxon>
        <taxon>Embryophyta</taxon>
        <taxon>Tracheophyta</taxon>
        <taxon>Spermatophyta</taxon>
        <taxon>Magnoliopsida</taxon>
        <taxon>eudicotyledons</taxon>
        <taxon>Gunneridae</taxon>
        <taxon>Pentapetalae</taxon>
        <taxon>asterids</taxon>
        <taxon>campanulids</taxon>
        <taxon>Asterales</taxon>
        <taxon>Asteraceae</taxon>
        <taxon>Asteroideae</taxon>
        <taxon>Anthemideae</taxon>
        <taxon>Anthemidinae</taxon>
        <taxon>Tanacetum</taxon>
    </lineage>
</organism>
<feature type="compositionally biased region" description="Basic and acidic residues" evidence="1">
    <location>
        <begin position="304"/>
        <end position="316"/>
    </location>
</feature>
<dbReference type="Proteomes" id="UP001151760">
    <property type="component" value="Unassembled WGS sequence"/>
</dbReference>
<evidence type="ECO:0000256" key="1">
    <source>
        <dbReference type="SAM" id="MobiDB-lite"/>
    </source>
</evidence>
<name>A0ABQ5ASK0_9ASTR</name>
<evidence type="ECO:0000313" key="2">
    <source>
        <dbReference type="EMBL" id="GJT04173.1"/>
    </source>
</evidence>
<feature type="region of interest" description="Disordered" evidence="1">
    <location>
        <begin position="295"/>
        <end position="338"/>
    </location>
</feature>
<protein>
    <submittedName>
        <fullName evidence="2">Uncharacterized protein</fullName>
    </submittedName>
</protein>
<sequence>MCCDDAYPVTPRVSALTGCDNNNVSKRLQSYHHVIKIDAVLGNLKFAKKGEKDPSYGMAIPIEMMSDEIKDSIDYSNYLEKSMRDKPVKGKGKGLLTRKGVEVAVQKIETIRVLKKKRIETIHKESDEEALDHSKKLKGVETISADAQYLLDMKIATKERKNDYILQQRLQGLGEGSGVIPEVPGEPSDHSGSSNDEDGNVQAEVSEPELQVEKPAVQLLNYSLTLSFAEYGNRFINNNPDISLTDVLKEPVEAEVQSLVDVPASCSFLDHENHLTLYNALINSMDVDEANVQGNKYTKKRRHDKQDPPTDADKDSKKRKRKDANTSSSKKEDDDVMVQDDDLVDDEMPHDDDAPTQDRIEVEYNMEQCYLALTDQIDWVNPKGDRCPYDWSKPLPLQGPPSRITILVDFFFYQDLEYLKTCKKDKKYAVSLTKLKAAQYDLKGLEEMIPRL</sequence>
<reference evidence="2" key="1">
    <citation type="journal article" date="2022" name="Int. J. Mol. Sci.">
        <title>Draft Genome of Tanacetum Coccineum: Genomic Comparison of Closely Related Tanacetum-Family Plants.</title>
        <authorList>
            <person name="Yamashiro T."/>
            <person name="Shiraishi A."/>
            <person name="Nakayama K."/>
            <person name="Satake H."/>
        </authorList>
    </citation>
    <scope>NUCLEOTIDE SEQUENCE</scope>
</reference>
<proteinExistence type="predicted"/>
<dbReference type="EMBL" id="BQNB010012488">
    <property type="protein sequence ID" value="GJT04173.1"/>
    <property type="molecule type" value="Genomic_DNA"/>
</dbReference>